<dbReference type="InterPro" id="IPR001279">
    <property type="entry name" value="Metallo-B-lactamas"/>
</dbReference>
<evidence type="ECO:0000256" key="3">
    <source>
        <dbReference type="ARBA" id="ARBA00015084"/>
    </source>
</evidence>
<keyword evidence="5 6" id="KW-0884">PQQ biosynthesis</keyword>
<dbReference type="RefSeq" id="WP_107988744.1">
    <property type="nucleotide sequence ID" value="NZ_QAYG01000001.1"/>
</dbReference>
<evidence type="ECO:0000313" key="9">
    <source>
        <dbReference type="Proteomes" id="UP000244081"/>
    </source>
</evidence>
<dbReference type="Gene3D" id="3.60.15.10">
    <property type="entry name" value="Ribonuclease Z/Hydroxyacylglutathione hydrolase-like"/>
    <property type="match status" value="1"/>
</dbReference>
<dbReference type="UniPathway" id="UPA00539"/>
<evidence type="ECO:0000313" key="8">
    <source>
        <dbReference type="EMBL" id="PTW63292.1"/>
    </source>
</evidence>
<comment type="caution">
    <text evidence="8">The sequence shown here is derived from an EMBL/GenBank/DDBJ whole genome shotgun (WGS) entry which is preliminary data.</text>
</comment>
<comment type="function">
    <text evidence="6">May be involved in the transport of PQQ or its precursor to the periplasm.</text>
</comment>
<dbReference type="HAMAP" id="MF_00653">
    <property type="entry name" value="PQQ_syn_PqqB"/>
    <property type="match status" value="1"/>
</dbReference>
<dbReference type="OrthoDB" id="9778305at2"/>
<evidence type="ECO:0000256" key="1">
    <source>
        <dbReference type="ARBA" id="ARBA00004886"/>
    </source>
</evidence>
<dbReference type="InterPro" id="IPR036866">
    <property type="entry name" value="RibonucZ/Hydroxyglut_hydro"/>
</dbReference>
<organism evidence="8 9">
    <name type="scientific">Breoghania corrubedonensis</name>
    <dbReference type="NCBI Taxonomy" id="665038"/>
    <lineage>
        <taxon>Bacteria</taxon>
        <taxon>Pseudomonadati</taxon>
        <taxon>Pseudomonadota</taxon>
        <taxon>Alphaproteobacteria</taxon>
        <taxon>Hyphomicrobiales</taxon>
        <taxon>Stappiaceae</taxon>
        <taxon>Breoghania</taxon>
    </lineage>
</organism>
<evidence type="ECO:0000256" key="5">
    <source>
        <dbReference type="ARBA" id="ARBA00022905"/>
    </source>
</evidence>
<dbReference type="Proteomes" id="UP000244081">
    <property type="component" value="Unassembled WGS sequence"/>
</dbReference>
<protein>
    <recommendedName>
        <fullName evidence="3 6">Coenzyme PQQ synthesis protein B</fullName>
    </recommendedName>
    <alternativeName>
        <fullName evidence="6">Pyrroloquinoline quinone biosynthesis protein B</fullName>
    </alternativeName>
</protein>
<dbReference type="Pfam" id="PF12706">
    <property type="entry name" value="Lactamase_B_2"/>
    <property type="match status" value="1"/>
</dbReference>
<evidence type="ECO:0000256" key="4">
    <source>
        <dbReference type="ARBA" id="ARBA00022448"/>
    </source>
</evidence>
<gene>
    <name evidence="6" type="primary">pqqB</name>
    <name evidence="8" type="ORF">C8N35_1011343</name>
</gene>
<dbReference type="CDD" id="cd16274">
    <property type="entry name" value="PQQB-like_MBL-fold"/>
    <property type="match status" value="1"/>
</dbReference>
<sequence>MKARVLGSAAGGGFPQWNCNAALSRAVRQGRPGLLARTQSSIATSADGKSWAVFNASPDIRSQIAANTVLQPDPDGEPRQTPIAAVVLTNADVDHIAGLLSLRERQPFTLYATARVLETLEANSIFRVLDPAIVVRRELPLGGTTELAGPDGLLGMKVETFPVPGKIALFLEDTGKKGFGSESGDTIGVAIRPSATNGAGGKTLLYVPGCARISDDLSQRIRDASCLMFDGTVFEDDEMRLAGVGEKTGARMGHMSISGASGSLNALRGVAVGRRIYVHINTTNPILEPGSAAECAVRQAGWEIGYDGMEIEL</sequence>
<accession>A0A2T5VHQ7</accession>
<comment type="similarity">
    <text evidence="2 6">Belongs to the PqqB family.</text>
</comment>
<keyword evidence="9" id="KW-1185">Reference proteome</keyword>
<dbReference type="NCBIfam" id="TIGR02108">
    <property type="entry name" value="PQQ_syn_pqqB"/>
    <property type="match status" value="1"/>
</dbReference>
<proteinExistence type="inferred from homology"/>
<dbReference type="EMBL" id="QAYG01000001">
    <property type="protein sequence ID" value="PTW63292.1"/>
    <property type="molecule type" value="Genomic_DNA"/>
</dbReference>
<dbReference type="InterPro" id="IPR011842">
    <property type="entry name" value="PQQ_synth_PqqB"/>
</dbReference>
<evidence type="ECO:0000256" key="2">
    <source>
        <dbReference type="ARBA" id="ARBA00008481"/>
    </source>
</evidence>
<feature type="domain" description="Metallo-beta-lactamase" evidence="7">
    <location>
        <begin position="51"/>
        <end position="280"/>
    </location>
</feature>
<reference evidence="8 9" key="1">
    <citation type="submission" date="2018-04" db="EMBL/GenBank/DDBJ databases">
        <title>Genomic Encyclopedia of Archaeal and Bacterial Type Strains, Phase II (KMG-II): from individual species to whole genera.</title>
        <authorList>
            <person name="Goeker M."/>
        </authorList>
    </citation>
    <scope>NUCLEOTIDE SEQUENCE [LARGE SCALE GENOMIC DNA]</scope>
    <source>
        <strain evidence="8 9">DSM 23382</strain>
    </source>
</reference>
<keyword evidence="4 6" id="KW-0813">Transport</keyword>
<comment type="pathway">
    <text evidence="1 6">Cofactor biosynthesis; pyrroloquinoline quinone biosynthesis.</text>
</comment>
<name>A0A2T5VHQ7_9HYPH</name>
<dbReference type="AlphaFoldDB" id="A0A2T5VHQ7"/>
<evidence type="ECO:0000259" key="7">
    <source>
        <dbReference type="Pfam" id="PF12706"/>
    </source>
</evidence>
<dbReference type="SUPFAM" id="SSF56281">
    <property type="entry name" value="Metallo-hydrolase/oxidoreductase"/>
    <property type="match status" value="1"/>
</dbReference>
<evidence type="ECO:0000256" key="6">
    <source>
        <dbReference type="HAMAP-Rule" id="MF_00653"/>
    </source>
</evidence>
<dbReference type="GO" id="GO:0018189">
    <property type="term" value="P:pyrroloquinoline quinone biosynthetic process"/>
    <property type="evidence" value="ECO:0007669"/>
    <property type="project" value="UniProtKB-UniRule"/>
</dbReference>